<feature type="domain" description="Calcineurin-like phosphoesterase" evidence="5">
    <location>
        <begin position="5"/>
        <end position="220"/>
    </location>
</feature>
<proteinExistence type="inferred from homology"/>
<dbReference type="EMBL" id="WOTB01000012">
    <property type="protein sequence ID" value="NHN85112.1"/>
    <property type="molecule type" value="Genomic_DNA"/>
</dbReference>
<keyword evidence="7" id="KW-1185">Reference proteome</keyword>
<dbReference type="InterPro" id="IPR004843">
    <property type="entry name" value="Calcineurin-like_PHP"/>
</dbReference>
<organism evidence="6 7">
    <name type="scientific">Acetobacter musti</name>
    <dbReference type="NCBI Taxonomy" id="864732"/>
    <lineage>
        <taxon>Bacteria</taxon>
        <taxon>Pseudomonadati</taxon>
        <taxon>Pseudomonadota</taxon>
        <taxon>Alphaproteobacteria</taxon>
        <taxon>Acetobacterales</taxon>
        <taxon>Acetobacteraceae</taxon>
        <taxon>Acetobacter</taxon>
    </lineage>
</organism>
<accession>A0ABX0JPC4</accession>
<dbReference type="Pfam" id="PF00149">
    <property type="entry name" value="Metallophos"/>
    <property type="match status" value="1"/>
</dbReference>
<dbReference type="SUPFAM" id="SSF56300">
    <property type="entry name" value="Metallo-dependent phosphatases"/>
    <property type="match status" value="1"/>
</dbReference>
<evidence type="ECO:0000259" key="5">
    <source>
        <dbReference type="Pfam" id="PF00149"/>
    </source>
</evidence>
<gene>
    <name evidence="6" type="ORF">GOB93_10725</name>
</gene>
<dbReference type="PANTHER" id="PTHR42988">
    <property type="entry name" value="PHOSPHOHYDROLASE"/>
    <property type="match status" value="1"/>
</dbReference>
<evidence type="ECO:0000256" key="4">
    <source>
        <dbReference type="ARBA" id="ARBA00025742"/>
    </source>
</evidence>
<evidence type="ECO:0000313" key="7">
    <source>
        <dbReference type="Proteomes" id="UP000635278"/>
    </source>
</evidence>
<evidence type="ECO:0000256" key="2">
    <source>
        <dbReference type="ARBA" id="ARBA00022801"/>
    </source>
</evidence>
<dbReference type="Proteomes" id="UP000635278">
    <property type="component" value="Unassembled WGS sequence"/>
</dbReference>
<dbReference type="InterPro" id="IPR050884">
    <property type="entry name" value="CNP_phosphodiesterase-III"/>
</dbReference>
<dbReference type="Gene3D" id="3.60.21.10">
    <property type="match status" value="1"/>
</dbReference>
<keyword evidence="2" id="KW-0378">Hydrolase</keyword>
<protein>
    <submittedName>
        <fullName evidence="6">Metallophosphoesterase</fullName>
    </submittedName>
</protein>
<comment type="caution">
    <text evidence="6">The sequence shown here is derived from an EMBL/GenBank/DDBJ whole genome shotgun (WGS) entry which is preliminary data.</text>
</comment>
<keyword evidence="1" id="KW-0479">Metal-binding</keyword>
<evidence type="ECO:0000256" key="3">
    <source>
        <dbReference type="ARBA" id="ARBA00023004"/>
    </source>
</evidence>
<dbReference type="PANTHER" id="PTHR42988:SF2">
    <property type="entry name" value="CYCLIC NUCLEOTIDE PHOSPHODIESTERASE CBUA0032-RELATED"/>
    <property type="match status" value="1"/>
</dbReference>
<reference evidence="6 7" key="1">
    <citation type="journal article" date="2020" name="Int. J. Syst. Evol. Microbiol.">
        <title>Novel acetic acid bacteria from cider fermentations: Acetobacter conturbans sp. nov. and Acetobacter fallax sp. nov.</title>
        <authorList>
            <person name="Sombolestani A.S."/>
            <person name="Cleenwerck I."/>
            <person name="Cnockaert M."/>
            <person name="Borremans W."/>
            <person name="Wieme A.D."/>
            <person name="De Vuyst L."/>
            <person name="Vandamme P."/>
        </authorList>
    </citation>
    <scope>NUCLEOTIDE SEQUENCE [LARGE SCALE GENOMIC DNA]</scope>
    <source>
        <strain evidence="6 7">LMG 30640</strain>
    </source>
</reference>
<evidence type="ECO:0000256" key="1">
    <source>
        <dbReference type="ARBA" id="ARBA00022723"/>
    </source>
</evidence>
<dbReference type="InterPro" id="IPR029052">
    <property type="entry name" value="Metallo-depent_PP-like"/>
</dbReference>
<dbReference type="CDD" id="cd00838">
    <property type="entry name" value="MPP_superfamily"/>
    <property type="match status" value="1"/>
</dbReference>
<dbReference type="RefSeq" id="WP_173583496.1">
    <property type="nucleotide sequence ID" value="NZ_WOTB01000012.1"/>
</dbReference>
<name>A0ABX0JPC4_9PROT</name>
<evidence type="ECO:0000313" key="6">
    <source>
        <dbReference type="EMBL" id="NHN85112.1"/>
    </source>
</evidence>
<comment type="similarity">
    <text evidence="4">Belongs to the cyclic nucleotide phosphodiesterase class-III family.</text>
</comment>
<keyword evidence="3" id="KW-0408">Iron</keyword>
<sequence>MSAVLAHLSDLHIPTRAEPSLRALVGKRALSLLSWHLRRRHIHTRKALSAVLRDIEAHKPDALAITGDLTNLGTPREFRAARNWLSRLDMLRAVIPGNHDALTRIPWEEGPGLWAPDGGMADPETPSLTHVGDIALIGVSSAVPTPPFFASGEVGEVQTVKLAELLTRTGKQGLCRVVMIHHPPRHDLVVRRKALRDIDHFARTVRDAGAELILHGHSHRGTFSTLPGSDIPVIGVTSASHRPGCLQTAAGWNHITIRRVPGPAIWHITIRARRLDTQGTLHDFLTREYTRPAISAPDEFQPGNTCKVHVT</sequence>